<dbReference type="AlphaFoldDB" id="B8AXS1"/>
<evidence type="ECO:0000256" key="1">
    <source>
        <dbReference type="SAM" id="MobiDB-lite"/>
    </source>
</evidence>
<feature type="compositionally biased region" description="Low complexity" evidence="1">
    <location>
        <begin position="94"/>
        <end position="105"/>
    </location>
</feature>
<accession>B8AXS1</accession>
<name>B8AXS1_ORYSI</name>
<dbReference type="OMA" id="HRWVVAP"/>
<organism evidence="2 3">
    <name type="scientific">Oryza sativa subsp. indica</name>
    <name type="common">Rice</name>
    <dbReference type="NCBI Taxonomy" id="39946"/>
    <lineage>
        <taxon>Eukaryota</taxon>
        <taxon>Viridiplantae</taxon>
        <taxon>Streptophyta</taxon>
        <taxon>Embryophyta</taxon>
        <taxon>Tracheophyta</taxon>
        <taxon>Spermatophyta</taxon>
        <taxon>Magnoliopsida</taxon>
        <taxon>Liliopsida</taxon>
        <taxon>Poales</taxon>
        <taxon>Poaceae</taxon>
        <taxon>BOP clade</taxon>
        <taxon>Oryzoideae</taxon>
        <taxon>Oryzeae</taxon>
        <taxon>Oryzinae</taxon>
        <taxon>Oryza</taxon>
        <taxon>Oryza sativa</taxon>
    </lineage>
</organism>
<evidence type="ECO:0000313" key="3">
    <source>
        <dbReference type="Proteomes" id="UP000007015"/>
    </source>
</evidence>
<protein>
    <submittedName>
        <fullName evidence="2">Uncharacterized protein</fullName>
    </submittedName>
</protein>
<sequence length="135" mass="13782">MATPLPFILTGDAAPSPLSPPASQLPIPLPLPALSLPHRWVVAPFLLVGVSPLSRSSPYPASWQRSGLGSGSSLSLSTSAQRSDGSATSRRNDGVAARLRVGGAAYSRRSGRLVDPGNEAARSSDGLSLALSSPV</sequence>
<dbReference type="HOGENOM" id="CLU_1889211_0_0_1"/>
<proteinExistence type="predicted"/>
<reference evidence="2 3" key="1">
    <citation type="journal article" date="2005" name="PLoS Biol.">
        <title>The genomes of Oryza sativa: a history of duplications.</title>
        <authorList>
            <person name="Yu J."/>
            <person name="Wang J."/>
            <person name="Lin W."/>
            <person name="Li S."/>
            <person name="Li H."/>
            <person name="Zhou J."/>
            <person name="Ni P."/>
            <person name="Dong W."/>
            <person name="Hu S."/>
            <person name="Zeng C."/>
            <person name="Zhang J."/>
            <person name="Zhang Y."/>
            <person name="Li R."/>
            <person name="Xu Z."/>
            <person name="Li S."/>
            <person name="Li X."/>
            <person name="Zheng H."/>
            <person name="Cong L."/>
            <person name="Lin L."/>
            <person name="Yin J."/>
            <person name="Geng J."/>
            <person name="Li G."/>
            <person name="Shi J."/>
            <person name="Liu J."/>
            <person name="Lv H."/>
            <person name="Li J."/>
            <person name="Wang J."/>
            <person name="Deng Y."/>
            <person name="Ran L."/>
            <person name="Shi X."/>
            <person name="Wang X."/>
            <person name="Wu Q."/>
            <person name="Li C."/>
            <person name="Ren X."/>
            <person name="Wang J."/>
            <person name="Wang X."/>
            <person name="Li D."/>
            <person name="Liu D."/>
            <person name="Zhang X."/>
            <person name="Ji Z."/>
            <person name="Zhao W."/>
            <person name="Sun Y."/>
            <person name="Zhang Z."/>
            <person name="Bao J."/>
            <person name="Han Y."/>
            <person name="Dong L."/>
            <person name="Ji J."/>
            <person name="Chen P."/>
            <person name="Wu S."/>
            <person name="Liu J."/>
            <person name="Xiao Y."/>
            <person name="Bu D."/>
            <person name="Tan J."/>
            <person name="Yang L."/>
            <person name="Ye C."/>
            <person name="Zhang J."/>
            <person name="Xu J."/>
            <person name="Zhou Y."/>
            <person name="Yu Y."/>
            <person name="Zhang B."/>
            <person name="Zhuang S."/>
            <person name="Wei H."/>
            <person name="Liu B."/>
            <person name="Lei M."/>
            <person name="Yu H."/>
            <person name="Li Y."/>
            <person name="Xu H."/>
            <person name="Wei S."/>
            <person name="He X."/>
            <person name="Fang L."/>
            <person name="Zhang Z."/>
            <person name="Zhang Y."/>
            <person name="Huang X."/>
            <person name="Su Z."/>
            <person name="Tong W."/>
            <person name="Li J."/>
            <person name="Tong Z."/>
            <person name="Li S."/>
            <person name="Ye J."/>
            <person name="Wang L."/>
            <person name="Fang L."/>
            <person name="Lei T."/>
            <person name="Chen C."/>
            <person name="Chen H."/>
            <person name="Xu Z."/>
            <person name="Li H."/>
            <person name="Huang H."/>
            <person name="Zhang F."/>
            <person name="Xu H."/>
            <person name="Li N."/>
            <person name="Zhao C."/>
            <person name="Li S."/>
            <person name="Dong L."/>
            <person name="Huang Y."/>
            <person name="Li L."/>
            <person name="Xi Y."/>
            <person name="Qi Q."/>
            <person name="Li W."/>
            <person name="Zhang B."/>
            <person name="Hu W."/>
            <person name="Zhang Y."/>
            <person name="Tian X."/>
            <person name="Jiao Y."/>
            <person name="Liang X."/>
            <person name="Jin J."/>
            <person name="Gao L."/>
            <person name="Zheng W."/>
            <person name="Hao B."/>
            <person name="Liu S."/>
            <person name="Wang W."/>
            <person name="Yuan L."/>
            <person name="Cao M."/>
            <person name="McDermott J."/>
            <person name="Samudrala R."/>
            <person name="Wang J."/>
            <person name="Wong G.K."/>
            <person name="Yang H."/>
        </authorList>
    </citation>
    <scope>NUCLEOTIDE SEQUENCE [LARGE SCALE GENOMIC DNA]</scope>
    <source>
        <strain evidence="3">cv. 93-11</strain>
    </source>
</reference>
<keyword evidence="3" id="KW-1185">Reference proteome</keyword>
<gene>
    <name evidence="2" type="ORF">OsI_19776</name>
</gene>
<dbReference type="Proteomes" id="UP000007015">
    <property type="component" value="Chromosome 5"/>
</dbReference>
<dbReference type="EMBL" id="CM000130">
    <property type="protein sequence ID" value="EEC79128.1"/>
    <property type="molecule type" value="Genomic_DNA"/>
</dbReference>
<dbReference type="Gramene" id="BGIOSGA018145-TA">
    <property type="protein sequence ID" value="BGIOSGA018145-PA"/>
    <property type="gene ID" value="BGIOSGA018145"/>
</dbReference>
<feature type="compositionally biased region" description="Polar residues" evidence="1">
    <location>
        <begin position="78"/>
        <end position="89"/>
    </location>
</feature>
<feature type="region of interest" description="Disordered" evidence="1">
    <location>
        <begin position="55"/>
        <end position="135"/>
    </location>
</feature>
<evidence type="ECO:0000313" key="2">
    <source>
        <dbReference type="EMBL" id="EEC79128.1"/>
    </source>
</evidence>
<feature type="compositionally biased region" description="Polar residues" evidence="1">
    <location>
        <begin position="55"/>
        <end position="65"/>
    </location>
</feature>